<comment type="caution">
    <text evidence="3">The sequence shown here is derived from an EMBL/GenBank/DDBJ whole genome shotgun (WGS) entry which is preliminary data.</text>
</comment>
<evidence type="ECO:0000313" key="3">
    <source>
        <dbReference type="EMBL" id="MBB5077623.1"/>
    </source>
</evidence>
<evidence type="ECO:0000313" key="4">
    <source>
        <dbReference type="Proteomes" id="UP000568380"/>
    </source>
</evidence>
<dbReference type="Proteomes" id="UP000568380">
    <property type="component" value="Unassembled WGS sequence"/>
</dbReference>
<sequence>MKRIVLTSALLAAALVTPAEAASAAAPLVIVNPGFEKGPEGWTFTAGSGVATNNPHGGARLIYLDSGPGKSVSQSITVPAAGRYSISAWIATGGAGGTFSAKVNGTEAASVTLPARSIYSRYTLSRLNLNAGDTLEIAFGSGSGWVNADDLMISPAAPADPQVSSGNPKVVAMFDWAKAKAAGWVHQDGVVGPINIGASNPVDPGEAPYTPTYWGGYAHRTAYYSRDFAHQLAGAHILGFDAENKNMLRSFAESATPEHKFYPVWAINFDAKTWHTIDYKSPTNFVREVPATFELVEKANQAFRWTGDRAYLDDPVFWNYYRNATTGFVEQHDGAKPNGVAEGTGRGIFQGVASYNEVSREPLAEAGDGIGAQYQAYRALADMALDKLEVRLSVETGARARDLKRYFNQTWSVKPGTDEFVRAYTIDGAPLTGFGKENSWFMPMKGIIDAGPRNDAYLDFVDTQASGPDKPTNIEAITYLPDTFFRHNRNDTAWKWMQHVYDQRDTRHVSNRQGLNGDYPEVPFTLVSQTVEGLMGVQPDAPRRTVATQSRLPGDIPWLRVDAVPVGGGTVDVRHDGQTSTTFTNRTGGLTFWEARFPAGHRKLTVAGHRVPGIQKTIDGVRYTVAVVPVRNGQTVTASVAS</sequence>
<feature type="chain" id="PRO_5030675134" description="CBM6 domain-containing protein" evidence="1">
    <location>
        <begin position="22"/>
        <end position="642"/>
    </location>
</feature>
<accession>A0A7W8A164</accession>
<dbReference type="RefSeq" id="WP_184961560.1">
    <property type="nucleotide sequence ID" value="NZ_JACHIN010000003.1"/>
</dbReference>
<feature type="domain" description="CBM6" evidence="2">
    <location>
        <begin position="40"/>
        <end position="155"/>
    </location>
</feature>
<dbReference type="GO" id="GO:0030246">
    <property type="term" value="F:carbohydrate binding"/>
    <property type="evidence" value="ECO:0007669"/>
    <property type="project" value="InterPro"/>
</dbReference>
<dbReference type="SUPFAM" id="SSF48208">
    <property type="entry name" value="Six-hairpin glycosidases"/>
    <property type="match status" value="1"/>
</dbReference>
<evidence type="ECO:0000256" key="1">
    <source>
        <dbReference type="SAM" id="SignalP"/>
    </source>
</evidence>
<gene>
    <name evidence="3" type="ORF">HNR40_003096</name>
</gene>
<dbReference type="InterPro" id="IPR008979">
    <property type="entry name" value="Galactose-bd-like_sf"/>
</dbReference>
<dbReference type="Pfam" id="PF16990">
    <property type="entry name" value="CBM_35"/>
    <property type="match status" value="1"/>
</dbReference>
<dbReference type="SUPFAM" id="SSF49785">
    <property type="entry name" value="Galactose-binding domain-like"/>
    <property type="match status" value="1"/>
</dbReference>
<protein>
    <recommendedName>
        <fullName evidence="2">CBM6 domain-containing protein</fullName>
    </recommendedName>
</protein>
<keyword evidence="4" id="KW-1185">Reference proteome</keyword>
<dbReference type="Gene3D" id="2.60.120.260">
    <property type="entry name" value="Galactose-binding domain-like"/>
    <property type="match status" value="1"/>
</dbReference>
<dbReference type="AlphaFoldDB" id="A0A7W8A164"/>
<keyword evidence="1" id="KW-0732">Signal</keyword>
<dbReference type="EMBL" id="JACHIN010000003">
    <property type="protein sequence ID" value="MBB5077623.1"/>
    <property type="molecule type" value="Genomic_DNA"/>
</dbReference>
<evidence type="ECO:0000259" key="2">
    <source>
        <dbReference type="Pfam" id="PF16990"/>
    </source>
</evidence>
<organism evidence="3 4">
    <name type="scientific">Nonomuraea endophytica</name>
    <dbReference type="NCBI Taxonomy" id="714136"/>
    <lineage>
        <taxon>Bacteria</taxon>
        <taxon>Bacillati</taxon>
        <taxon>Actinomycetota</taxon>
        <taxon>Actinomycetes</taxon>
        <taxon>Streptosporangiales</taxon>
        <taxon>Streptosporangiaceae</taxon>
        <taxon>Nonomuraea</taxon>
    </lineage>
</organism>
<dbReference type="InterPro" id="IPR005084">
    <property type="entry name" value="CBM6"/>
</dbReference>
<reference evidence="3 4" key="1">
    <citation type="submission" date="2020-08" db="EMBL/GenBank/DDBJ databases">
        <title>Genomic Encyclopedia of Type Strains, Phase IV (KMG-IV): sequencing the most valuable type-strain genomes for metagenomic binning, comparative biology and taxonomic classification.</title>
        <authorList>
            <person name="Goeker M."/>
        </authorList>
    </citation>
    <scope>NUCLEOTIDE SEQUENCE [LARGE SCALE GENOMIC DNA]</scope>
    <source>
        <strain evidence="3 4">DSM 45385</strain>
    </source>
</reference>
<proteinExistence type="predicted"/>
<name>A0A7W8A164_9ACTN</name>
<dbReference type="GO" id="GO:0005975">
    <property type="term" value="P:carbohydrate metabolic process"/>
    <property type="evidence" value="ECO:0007669"/>
    <property type="project" value="InterPro"/>
</dbReference>
<dbReference type="InterPro" id="IPR008928">
    <property type="entry name" value="6-hairpin_glycosidase_sf"/>
</dbReference>
<feature type="signal peptide" evidence="1">
    <location>
        <begin position="1"/>
        <end position="21"/>
    </location>
</feature>